<organism evidence="6 7">
    <name type="scientific">Aspergillus candidus</name>
    <dbReference type="NCBI Taxonomy" id="41067"/>
    <lineage>
        <taxon>Eukaryota</taxon>
        <taxon>Fungi</taxon>
        <taxon>Dikarya</taxon>
        <taxon>Ascomycota</taxon>
        <taxon>Pezizomycotina</taxon>
        <taxon>Eurotiomycetes</taxon>
        <taxon>Eurotiomycetidae</taxon>
        <taxon>Eurotiales</taxon>
        <taxon>Aspergillaceae</taxon>
        <taxon>Aspergillus</taxon>
        <taxon>Aspergillus subgen. Circumdati</taxon>
    </lineage>
</organism>
<feature type="repeat" description="ANK" evidence="3">
    <location>
        <begin position="1013"/>
        <end position="1045"/>
    </location>
</feature>
<dbReference type="EMBL" id="KZ559133">
    <property type="protein sequence ID" value="PLB38881.1"/>
    <property type="molecule type" value="Genomic_DNA"/>
</dbReference>
<dbReference type="SUPFAM" id="SSF48403">
    <property type="entry name" value="Ankyrin repeat"/>
    <property type="match status" value="3"/>
</dbReference>
<dbReference type="InterPro" id="IPR025676">
    <property type="entry name" value="Clr5_dom"/>
</dbReference>
<evidence type="ECO:0000259" key="5">
    <source>
        <dbReference type="Pfam" id="PF14420"/>
    </source>
</evidence>
<feature type="repeat" description="ANK" evidence="3">
    <location>
        <begin position="905"/>
        <end position="937"/>
    </location>
</feature>
<dbReference type="RefSeq" id="XP_024672893.1">
    <property type="nucleotide sequence ID" value="XM_024812333.1"/>
</dbReference>
<evidence type="ECO:0000256" key="1">
    <source>
        <dbReference type="ARBA" id="ARBA00022737"/>
    </source>
</evidence>
<dbReference type="GeneID" id="36519493"/>
<evidence type="ECO:0000256" key="3">
    <source>
        <dbReference type="PROSITE-ProRule" id="PRU00023"/>
    </source>
</evidence>
<evidence type="ECO:0000313" key="6">
    <source>
        <dbReference type="EMBL" id="PLB38881.1"/>
    </source>
</evidence>
<feature type="repeat" description="ANK" evidence="3">
    <location>
        <begin position="682"/>
        <end position="708"/>
    </location>
</feature>
<dbReference type="InterPro" id="IPR036770">
    <property type="entry name" value="Ankyrin_rpt-contain_sf"/>
</dbReference>
<dbReference type="STRING" id="41067.A0A2I2FE16"/>
<evidence type="ECO:0000256" key="4">
    <source>
        <dbReference type="SAM" id="MobiDB-lite"/>
    </source>
</evidence>
<name>A0A2I2FE16_ASPCN</name>
<dbReference type="PROSITE" id="PS50088">
    <property type="entry name" value="ANK_REPEAT"/>
    <property type="match status" value="6"/>
</dbReference>
<dbReference type="AlphaFoldDB" id="A0A2I2FE16"/>
<feature type="domain" description="Clr5" evidence="5">
    <location>
        <begin position="3"/>
        <end position="55"/>
    </location>
</feature>
<feature type="repeat" description="ANK" evidence="3">
    <location>
        <begin position="978"/>
        <end position="1010"/>
    </location>
</feature>
<keyword evidence="2 3" id="KW-0040">ANK repeat</keyword>
<dbReference type="SMART" id="SM00248">
    <property type="entry name" value="ANK"/>
    <property type="match status" value="14"/>
</dbReference>
<feature type="region of interest" description="Disordered" evidence="4">
    <location>
        <begin position="717"/>
        <end position="736"/>
    </location>
</feature>
<protein>
    <submittedName>
        <fullName evidence="6">Ankyrin</fullName>
    </submittedName>
</protein>
<dbReference type="Proteomes" id="UP000234585">
    <property type="component" value="Unassembled WGS sequence"/>
</dbReference>
<evidence type="ECO:0000313" key="7">
    <source>
        <dbReference type="Proteomes" id="UP000234585"/>
    </source>
</evidence>
<accession>A0A2I2FE16</accession>
<reference evidence="6 7" key="1">
    <citation type="submission" date="2017-12" db="EMBL/GenBank/DDBJ databases">
        <authorList>
            <consortium name="DOE Joint Genome Institute"/>
            <person name="Haridas S."/>
            <person name="Kjaerbolling I."/>
            <person name="Vesth T.C."/>
            <person name="Frisvad J.C."/>
            <person name="Nybo J.L."/>
            <person name="Theobald S."/>
            <person name="Kuo A."/>
            <person name="Bowyer P."/>
            <person name="Matsuda Y."/>
            <person name="Mondo S."/>
            <person name="Lyhne E.K."/>
            <person name="Kogle M.E."/>
            <person name="Clum A."/>
            <person name="Lipzen A."/>
            <person name="Salamov A."/>
            <person name="Ngan C.Y."/>
            <person name="Daum C."/>
            <person name="Chiniquy J."/>
            <person name="Barry K."/>
            <person name="LaButti K."/>
            <person name="Simmons B.A."/>
            <person name="Magnuson J.K."/>
            <person name="Mortensen U.H."/>
            <person name="Larsen T.O."/>
            <person name="Grigoriev I.V."/>
            <person name="Baker S.E."/>
            <person name="Andersen M.R."/>
            <person name="Nordberg H.P."/>
            <person name="Cantor M.N."/>
            <person name="Hua S.X."/>
        </authorList>
    </citation>
    <scope>NUCLEOTIDE SEQUENCE [LARGE SCALE GENOMIC DNA]</scope>
    <source>
        <strain evidence="6 7">CBS 102.13</strain>
    </source>
</reference>
<sequence length="1141" mass="125519">MDESDWDPFKAEIHRIYIKENRTLKELRQFMIRTCGFRKSNYQYQAKLKQWGFKKYRMGAKKWIYVKRQIEKRNKLEKASEVFIDGVQCPRNVVQAEIRRQGFETAMEIYNTALSPRTPDGVIVCTPGLVTPQLWSPNLPWFTFSQTIFRDIEKYLLPLRESVSHLSLPPIDEGGSHRGLASKSITIGLSSLLAGKAADGLQASERSSRMAAVLTSIMPEEHADQNMHLSNCLCGIGDEAALTGVLRVALFLMSNNLLVAATSASETEIRNEDTMIMAVFHLGGLSTLQNMRYLLSVPSATAHAISLKLWASAVRTQDLEAVQLLLKAGINPDTRVLFEDDPVWPLEIAAQSHDTTIALEMSRSLFSHNACSKNHQALESALYHATEAQNKALMELLLLRGAYVSCCALRASIRRNKFDLLEVLLTADSDVNKICSHVDRGKDYSNSILGIAVIRDNGPFVRRLLSLGAKVDAYQNFSFPDDIFDKRRSTTLGLAIIQPRYHIFKSLLAAGADINHKTNEHGYIPPLVLAVESGSLRITLDLLKSGADVALGDATGKITLVDRALARGHQRLSNVLIANGARADTSSMQNHYSAMLMQKVAVNDLETVTLLINCGARVNDTYQQTPDTVFAAAVHQGNCKILEILLRAGAVNTGKTLVSIGNVETARYLEQRGMLSDILLSNGEAILANAIRYNNSDLVQFLMDRGADQHREIIGRKNSRSPEENSPGIPIIRTTPLGGATRQRKFWLADTLVKRGASITDLELYEATSRCNVSRDFKFLNLFLRALDGRACAAPCSYAHAIEGPISSVLVNRFLEVGLDPRGQITVPTVIPKRCRTPSPMSVLDLTVLSGKRELFCSLLNSRKWDSQAKGNALAMCIEGRCNDLVPKLLDAGADVNYQGKMGERYVTPLVIAVQAQDVSIIHSLLEAGADIDWTPSETSSGEDFSILQHAVSTKNKQIVETLIQAGADVNAPASWHHGKTALQNAVFNRNMELIDVLLISGANTNQGPAQVAGATALQFASILGYIEIAHKLLTEGAEVDAARALFCGRTALEGAAEYGHIDMLQLLLNEGASVHGAGREQYIRAVNLAESRTHYAAAELLKNFGGWDEEDARPVIWEDFWRSGIAREEQAGEDVIIEKV</sequence>
<dbReference type="Pfam" id="PF12796">
    <property type="entry name" value="Ank_2"/>
    <property type="match status" value="3"/>
</dbReference>
<dbReference type="PANTHER" id="PTHR24198:SF165">
    <property type="entry name" value="ANKYRIN REPEAT-CONTAINING PROTEIN-RELATED"/>
    <property type="match status" value="1"/>
</dbReference>
<keyword evidence="1" id="KW-0677">Repeat</keyword>
<evidence type="ECO:0000256" key="2">
    <source>
        <dbReference type="ARBA" id="ARBA00023043"/>
    </source>
</evidence>
<dbReference type="InterPro" id="IPR002110">
    <property type="entry name" value="Ankyrin_rpt"/>
</dbReference>
<dbReference type="Gene3D" id="1.25.40.20">
    <property type="entry name" value="Ankyrin repeat-containing domain"/>
    <property type="match status" value="3"/>
</dbReference>
<dbReference type="Pfam" id="PF14420">
    <property type="entry name" value="Clr5"/>
    <property type="match status" value="1"/>
</dbReference>
<dbReference type="OrthoDB" id="194358at2759"/>
<dbReference type="PROSITE" id="PS50297">
    <property type="entry name" value="ANK_REP_REGION"/>
    <property type="match status" value="6"/>
</dbReference>
<gene>
    <name evidence="6" type="ORF">BDW47DRAFT_104463</name>
</gene>
<feature type="repeat" description="ANK" evidence="3">
    <location>
        <begin position="943"/>
        <end position="975"/>
    </location>
</feature>
<keyword evidence="7" id="KW-1185">Reference proteome</keyword>
<proteinExistence type="predicted"/>
<feature type="repeat" description="ANK" evidence="3">
    <location>
        <begin position="1048"/>
        <end position="1080"/>
    </location>
</feature>
<dbReference type="PANTHER" id="PTHR24198">
    <property type="entry name" value="ANKYRIN REPEAT AND PROTEIN KINASE DOMAIN-CONTAINING PROTEIN"/>
    <property type="match status" value="1"/>
</dbReference>